<keyword evidence="5" id="KW-1185">Reference proteome</keyword>
<proteinExistence type="predicted"/>
<dbReference type="PROSITE" id="PS50005">
    <property type="entry name" value="TPR"/>
    <property type="match status" value="1"/>
</dbReference>
<dbReference type="InterPro" id="IPR011990">
    <property type="entry name" value="TPR-like_helical_dom_sf"/>
</dbReference>
<comment type="caution">
    <text evidence="4">The sequence shown here is derived from an EMBL/GenBank/DDBJ whole genome shotgun (WGS) entry which is preliminary data.</text>
</comment>
<dbReference type="EMBL" id="JAVXUP010000324">
    <property type="protein sequence ID" value="KAK3030875.1"/>
    <property type="molecule type" value="Genomic_DNA"/>
</dbReference>
<accession>A0AA88X1X0</accession>
<dbReference type="InterPro" id="IPR019734">
    <property type="entry name" value="TPR_rpt"/>
</dbReference>
<evidence type="ECO:0000256" key="2">
    <source>
        <dbReference type="ARBA" id="ARBA00022803"/>
    </source>
</evidence>
<name>A0AA88X1X0_9ASTE</name>
<dbReference type="PANTHER" id="PTHR16193:SF0">
    <property type="entry name" value="TETRATRICOPEPTIDE REPEAT PROTEIN 27"/>
    <property type="match status" value="1"/>
</dbReference>
<reference evidence="4" key="1">
    <citation type="submission" date="2022-12" db="EMBL/GenBank/DDBJ databases">
        <title>Draft genome assemblies for two species of Escallonia (Escalloniales).</title>
        <authorList>
            <person name="Chanderbali A."/>
            <person name="Dervinis C."/>
            <person name="Anghel I."/>
            <person name="Soltis D."/>
            <person name="Soltis P."/>
            <person name="Zapata F."/>
        </authorList>
    </citation>
    <scope>NUCLEOTIDE SEQUENCE</scope>
    <source>
        <strain evidence="4">UCBG64.0493</strain>
        <tissue evidence="4">Leaf</tissue>
    </source>
</reference>
<dbReference type="SMART" id="SM00028">
    <property type="entry name" value="TPR"/>
    <property type="match status" value="3"/>
</dbReference>
<keyword evidence="1" id="KW-0677">Repeat</keyword>
<protein>
    <recommendedName>
        <fullName evidence="6">Tetratricopeptide repeat protein 27 homolog</fullName>
    </recommendedName>
</protein>
<evidence type="ECO:0000256" key="1">
    <source>
        <dbReference type="ARBA" id="ARBA00022737"/>
    </source>
</evidence>
<sequence length="1111" mass="124714">MAEVNKHLLRSLELRLLRCSISPDCTPPSSDSHSPTDLRTVTLIQGALEAIESGHYARVLSSDASRLIFKLDSSEALLRNSTHCADRFYSELVVECVNSFLVCDDIQETSFRAFFLMTVAVAALLAFTQCNMTGSVTRSLLPLERLPSMPLMTLLALPEEGSASDWVEWEVWARNELMSCGSHLLGKLSNLQDLEKVPVAKYLLLIMLMRIKDLLLEGSVSSMDGLRSISWWLARLLLLQQKMLDEHSSSLFDLLQVFTRESLHHFGTLEQLTSYWGVELQEEEALTILSMLHLEVGIMEHTYGRVNSSRFPHTKMQYPDVDFLSVIDPAQSASVYASRFRFAAIDSSTLTVFNFATGRKRYGLPMVGSMELINHAMIKEFSDRHALRDGWPAAGCLTSSVRRPSLPLPSIANFTDWAHSRLHFESAEVALGLHLSVSGAVGFRTVHQVEPKAQLLLLCGKSITNENGSCPPASFVAKSDDSTVGEDVFLQHCREIREASDVLMTPKFLDDSRNCESSKQKDGGAARLTAAQQAVVLAQCVSIEKSTPHDEMQRWEMSPYIEAIDSQRSSYFIIRFLCDMLRIRWETTRTRTKERALMMMDKLLSVGSPGEYGDLLVSCGLIGEAVKVYEDLDLWDNVIHCYCLLEKRAVAVKLIKTRLSERPSDPGLWCSLGDITNDDACYHKALEVSGNKSARAKRSLARNAYNRGEYEMSKNLWECAMALNSLYPDGWFALGAAALKARDVDKALDGFTRAVQLDPENGEAWNNIACLYVPSFSSKIFLFICKDTSLLTLVLHSSENLVVFHEASSTALWYDEAFYRGYNTLGKPCRHMVKKKSKEASIAFKEALKFKRNSWQLWENYSHVAADIGNFSLAMEALQKVLNLTDSKRVDAELIERMMQEVEKRALSSHPESALATNNYDCSDQIHVNSNIDWVGKSTSLDVDLSRTRQTENLMEWLGKILQQIVQSGGGAETWGLFARWHKLKGDLIMCSEALLKQVRSYQSDAASCKGKGLSNSELSLLPVLILSLVLCPCVQINRRQRRVVKILLKRWKPTLVYIQEAKLETVWSELFCSIVGGRWAHWVLLDAIGASGSIQVMWDSSILSKVDLIK</sequence>
<evidence type="ECO:0000313" key="4">
    <source>
        <dbReference type="EMBL" id="KAK3030875.1"/>
    </source>
</evidence>
<dbReference type="Proteomes" id="UP001188597">
    <property type="component" value="Unassembled WGS sequence"/>
</dbReference>
<evidence type="ECO:0008006" key="6">
    <source>
        <dbReference type="Google" id="ProtNLM"/>
    </source>
</evidence>
<dbReference type="InterPro" id="IPR044244">
    <property type="entry name" value="TTC27/Emw1"/>
</dbReference>
<dbReference type="PROSITE" id="PS50293">
    <property type="entry name" value="TPR_REGION"/>
    <property type="match status" value="1"/>
</dbReference>
<evidence type="ECO:0000256" key="3">
    <source>
        <dbReference type="PROSITE-ProRule" id="PRU00339"/>
    </source>
</evidence>
<keyword evidence="2 3" id="KW-0802">TPR repeat</keyword>
<feature type="repeat" description="TPR" evidence="3">
    <location>
        <begin position="728"/>
        <end position="761"/>
    </location>
</feature>
<dbReference type="InterPro" id="IPR013105">
    <property type="entry name" value="TPR_2"/>
</dbReference>
<dbReference type="Pfam" id="PF07719">
    <property type="entry name" value="TPR_2"/>
    <property type="match status" value="1"/>
</dbReference>
<dbReference type="SUPFAM" id="SSF48452">
    <property type="entry name" value="TPR-like"/>
    <property type="match status" value="1"/>
</dbReference>
<dbReference type="Gene3D" id="1.25.40.10">
    <property type="entry name" value="Tetratricopeptide repeat domain"/>
    <property type="match status" value="1"/>
</dbReference>
<feature type="non-terminal residue" evidence="4">
    <location>
        <position position="1111"/>
    </location>
</feature>
<dbReference type="AlphaFoldDB" id="A0AA88X1X0"/>
<gene>
    <name evidence="4" type="ORF">RJ639_037225</name>
</gene>
<evidence type="ECO:0000313" key="5">
    <source>
        <dbReference type="Proteomes" id="UP001188597"/>
    </source>
</evidence>
<organism evidence="4 5">
    <name type="scientific">Escallonia herrerae</name>
    <dbReference type="NCBI Taxonomy" id="1293975"/>
    <lineage>
        <taxon>Eukaryota</taxon>
        <taxon>Viridiplantae</taxon>
        <taxon>Streptophyta</taxon>
        <taxon>Embryophyta</taxon>
        <taxon>Tracheophyta</taxon>
        <taxon>Spermatophyta</taxon>
        <taxon>Magnoliopsida</taxon>
        <taxon>eudicotyledons</taxon>
        <taxon>Gunneridae</taxon>
        <taxon>Pentapetalae</taxon>
        <taxon>asterids</taxon>
        <taxon>campanulids</taxon>
        <taxon>Escalloniales</taxon>
        <taxon>Escalloniaceae</taxon>
        <taxon>Escallonia</taxon>
    </lineage>
</organism>
<dbReference type="PANTHER" id="PTHR16193">
    <property type="entry name" value="TETRATRICOPEPTIDE REPEAT PROTEIN 27"/>
    <property type="match status" value="1"/>
</dbReference>